<evidence type="ECO:0000313" key="4">
    <source>
        <dbReference type="Proteomes" id="UP001345219"/>
    </source>
</evidence>
<feature type="region of interest" description="Disordered" evidence="1">
    <location>
        <begin position="57"/>
        <end position="76"/>
    </location>
</feature>
<evidence type="ECO:0000256" key="1">
    <source>
        <dbReference type="SAM" id="MobiDB-lite"/>
    </source>
</evidence>
<accession>A0AAN7JSL9</accession>
<evidence type="ECO:0000313" key="3">
    <source>
        <dbReference type="EMBL" id="KAK4753118.1"/>
    </source>
</evidence>
<dbReference type="AlphaFoldDB" id="A0AAN7JSL9"/>
<name>A0AAN7JSL9_9MYRT</name>
<feature type="transmembrane region" description="Helical" evidence="2">
    <location>
        <begin position="20"/>
        <end position="39"/>
    </location>
</feature>
<sequence>MLENWKVNGLSVSGPIPDELWSLIYIFDLYVPCTTGLILQEFGKQYVDRPHFPIHSKPHADAVDESVSVSDRKNMG</sequence>
<proteinExistence type="predicted"/>
<organism evidence="3 4">
    <name type="scientific">Trapa incisa</name>
    <dbReference type="NCBI Taxonomy" id="236973"/>
    <lineage>
        <taxon>Eukaryota</taxon>
        <taxon>Viridiplantae</taxon>
        <taxon>Streptophyta</taxon>
        <taxon>Embryophyta</taxon>
        <taxon>Tracheophyta</taxon>
        <taxon>Spermatophyta</taxon>
        <taxon>Magnoliopsida</taxon>
        <taxon>eudicotyledons</taxon>
        <taxon>Gunneridae</taxon>
        <taxon>Pentapetalae</taxon>
        <taxon>rosids</taxon>
        <taxon>malvids</taxon>
        <taxon>Myrtales</taxon>
        <taxon>Lythraceae</taxon>
        <taxon>Trapa</taxon>
    </lineage>
</organism>
<reference evidence="3 4" key="1">
    <citation type="journal article" date="2023" name="Hortic Res">
        <title>Pangenome of water caltrop reveals structural variations and asymmetric subgenome divergence after allopolyploidization.</title>
        <authorList>
            <person name="Zhang X."/>
            <person name="Chen Y."/>
            <person name="Wang L."/>
            <person name="Yuan Y."/>
            <person name="Fang M."/>
            <person name="Shi L."/>
            <person name="Lu R."/>
            <person name="Comes H.P."/>
            <person name="Ma Y."/>
            <person name="Chen Y."/>
            <person name="Huang G."/>
            <person name="Zhou Y."/>
            <person name="Zheng Z."/>
            <person name="Qiu Y."/>
        </authorList>
    </citation>
    <scope>NUCLEOTIDE SEQUENCE [LARGE SCALE GENOMIC DNA]</scope>
    <source>
        <tissue evidence="3">Roots</tissue>
    </source>
</reference>
<protein>
    <submittedName>
        <fullName evidence="3">Uncharacterized protein</fullName>
    </submittedName>
</protein>
<gene>
    <name evidence="3" type="ORF">SAY87_021916</name>
</gene>
<dbReference type="EMBL" id="JAXIOK010000016">
    <property type="protein sequence ID" value="KAK4753118.1"/>
    <property type="molecule type" value="Genomic_DNA"/>
</dbReference>
<evidence type="ECO:0000256" key="2">
    <source>
        <dbReference type="SAM" id="Phobius"/>
    </source>
</evidence>
<dbReference type="Proteomes" id="UP001345219">
    <property type="component" value="Chromosome 16"/>
</dbReference>
<keyword evidence="2" id="KW-0472">Membrane</keyword>
<keyword evidence="2" id="KW-0812">Transmembrane</keyword>
<keyword evidence="4" id="KW-1185">Reference proteome</keyword>
<comment type="caution">
    <text evidence="3">The sequence shown here is derived from an EMBL/GenBank/DDBJ whole genome shotgun (WGS) entry which is preliminary data.</text>
</comment>
<keyword evidence="2" id="KW-1133">Transmembrane helix</keyword>